<dbReference type="InterPro" id="IPR002034">
    <property type="entry name" value="AIPM/Hcit_synth_CS"/>
</dbReference>
<dbReference type="Proteomes" id="UP000603141">
    <property type="component" value="Unassembled WGS sequence"/>
</dbReference>
<dbReference type="PROSITE" id="PS00815">
    <property type="entry name" value="AIPM_HOMOCIT_SYNTH_1"/>
    <property type="match status" value="1"/>
</dbReference>
<comment type="similarity">
    <text evidence="2 9">Belongs to the alpha-IPM synthase/homocitrate synthase family.</text>
</comment>
<dbReference type="InterPro" id="IPR036230">
    <property type="entry name" value="LeuA_allosteric_dom_sf"/>
</dbReference>
<dbReference type="SMART" id="SM00917">
    <property type="entry name" value="LeuA_dimer"/>
    <property type="match status" value="1"/>
</dbReference>
<dbReference type="Gene3D" id="1.10.238.260">
    <property type="match status" value="1"/>
</dbReference>
<keyword evidence="6" id="KW-0100">Branched-chain amino acid biosynthesis</keyword>
<gene>
    <name evidence="11" type="ORF">JIN85_02520</name>
</gene>
<evidence type="ECO:0000256" key="3">
    <source>
        <dbReference type="ARBA" id="ARBA00022605"/>
    </source>
</evidence>
<evidence type="ECO:0000256" key="6">
    <source>
        <dbReference type="ARBA" id="ARBA00023304"/>
    </source>
</evidence>
<feature type="domain" description="Pyruvate carboxyltransferase" evidence="10">
    <location>
        <begin position="6"/>
        <end position="270"/>
    </location>
</feature>
<dbReference type="Gene3D" id="3.20.20.70">
    <property type="entry name" value="Aldolase class I"/>
    <property type="match status" value="1"/>
</dbReference>
<evidence type="ECO:0000256" key="2">
    <source>
        <dbReference type="ARBA" id="ARBA00006154"/>
    </source>
</evidence>
<evidence type="ECO:0000259" key="10">
    <source>
        <dbReference type="PROSITE" id="PS50991"/>
    </source>
</evidence>
<dbReference type="InterPro" id="IPR013709">
    <property type="entry name" value="2-isopropylmalate_synth_dimer"/>
</dbReference>
<dbReference type="Pfam" id="PF08502">
    <property type="entry name" value="LeuA_dimer"/>
    <property type="match status" value="1"/>
</dbReference>
<dbReference type="AlphaFoldDB" id="A0A934VUL8"/>
<keyword evidence="3" id="KW-0028">Amino-acid biosynthesis</keyword>
<dbReference type="InterPro" id="IPR013785">
    <property type="entry name" value="Aldolase_TIM"/>
</dbReference>
<comment type="caution">
    <text evidence="11">The sequence shown here is derived from an EMBL/GenBank/DDBJ whole genome shotgun (WGS) entry which is preliminary data.</text>
</comment>
<dbReference type="EMBL" id="JAENIJ010000003">
    <property type="protein sequence ID" value="MBK1881270.1"/>
    <property type="molecule type" value="Genomic_DNA"/>
</dbReference>
<dbReference type="PROSITE" id="PS50991">
    <property type="entry name" value="PYR_CT"/>
    <property type="match status" value="1"/>
</dbReference>
<evidence type="ECO:0000256" key="5">
    <source>
        <dbReference type="ARBA" id="ARBA00022679"/>
    </source>
</evidence>
<dbReference type="SUPFAM" id="SSF110921">
    <property type="entry name" value="2-isopropylmalate synthase LeuA, allosteric (dimerisation) domain"/>
    <property type="match status" value="1"/>
</dbReference>
<sequence length="525" mass="57326">MSDKPVFLYDTTLRDGTQGEGFQLSGLDKLRIAIRLDEFGVDYIEGGWPGSNPKDVEFFQEAKKLELKHAKLAAFGSTRRANTAVEDDPQVALLLAAETPVVTIFGKSWELQVTEVLRTTIEENQAMIRDTVAHLVQNGREVIYDAEHFFDGYKDGPEHALSTLIAAAEGGASCLVLCDTNGGTLPSEIEKICSVVKARIPDTPFGIHTHNDCELGVANAIAAVRAGAKQVQGTINGYGERTGNCNLTSVIPILQLKLGLDVVPQLENLRDLSYFVDDISNNPHFARAAFIGRTAFAHKGGMHVNAVQKLARSYEHIVPESVGNSQNILVSELSGQSNILIKAEQLGIPLEKGSSEASAVLRRVKELEHDGYSFESASGSLELLILKELERYTKPFTLNEYHTSFRQYRDGHPPVCEATVKLEVNGTPELTVAEGKGVLNALDLALRKALLPFYPQIANVSLLDYKVRILEGRDATASITRVLIVSTDGEKTWSTIGVSDNIIEASWLALTDGIDLFLQGVTRLE</sequence>
<proteinExistence type="inferred from homology"/>
<evidence type="ECO:0000256" key="8">
    <source>
        <dbReference type="NCBIfam" id="TIGR00977"/>
    </source>
</evidence>
<dbReference type="RefSeq" id="WP_200267320.1">
    <property type="nucleotide sequence ID" value="NZ_JAENIJ010000003.1"/>
</dbReference>
<dbReference type="NCBIfam" id="TIGR00977">
    <property type="entry name" value="citramal_synth"/>
    <property type="match status" value="1"/>
</dbReference>
<dbReference type="PANTHER" id="PTHR43538">
    <property type="entry name" value="ALPHA-IPM SYNTHASE/HOMOCITRATE SYNTHASE"/>
    <property type="match status" value="1"/>
</dbReference>
<evidence type="ECO:0000256" key="9">
    <source>
        <dbReference type="RuleBase" id="RU003523"/>
    </source>
</evidence>
<evidence type="ECO:0000313" key="12">
    <source>
        <dbReference type="Proteomes" id="UP000603141"/>
    </source>
</evidence>
<dbReference type="GO" id="GO:0009098">
    <property type="term" value="P:L-leucine biosynthetic process"/>
    <property type="evidence" value="ECO:0007669"/>
    <property type="project" value="InterPro"/>
</dbReference>
<dbReference type="CDD" id="cd07941">
    <property type="entry name" value="DRE_TIM_LeuA3"/>
    <property type="match status" value="1"/>
</dbReference>
<dbReference type="Pfam" id="PF22617">
    <property type="entry name" value="HCS_D2"/>
    <property type="match status" value="1"/>
</dbReference>
<protein>
    <recommendedName>
        <fullName evidence="8">Citramalate synthase</fullName>
        <ecNumber evidence="8">2.3.3.21</ecNumber>
    </recommendedName>
</protein>
<dbReference type="PANTHER" id="PTHR43538:SF1">
    <property type="entry name" value="(R)-CITRAMALATE SYNTHASE"/>
    <property type="match status" value="1"/>
</dbReference>
<dbReference type="EC" id="2.3.3.21" evidence="8"/>
<keyword evidence="5 9" id="KW-0808">Transferase</keyword>
<accession>A0A934VUL8</accession>
<comment type="catalytic activity">
    <reaction evidence="7">
        <text>pyruvate + acetyl-CoA + H2O = (3R)-citramalate + CoA + H(+)</text>
        <dbReference type="Rhea" id="RHEA:19045"/>
        <dbReference type="ChEBI" id="CHEBI:15361"/>
        <dbReference type="ChEBI" id="CHEBI:15377"/>
        <dbReference type="ChEBI" id="CHEBI:15378"/>
        <dbReference type="ChEBI" id="CHEBI:30934"/>
        <dbReference type="ChEBI" id="CHEBI:57287"/>
        <dbReference type="ChEBI" id="CHEBI:57288"/>
        <dbReference type="EC" id="2.3.3.21"/>
    </reaction>
</comment>
<evidence type="ECO:0000313" key="11">
    <source>
        <dbReference type="EMBL" id="MBK1881270.1"/>
    </source>
</evidence>
<dbReference type="GO" id="GO:0009097">
    <property type="term" value="P:isoleucine biosynthetic process"/>
    <property type="evidence" value="ECO:0007669"/>
    <property type="project" value="UniProtKB-UniRule"/>
</dbReference>
<organism evidence="11 12">
    <name type="scientific">Luteolibacter pohnpeiensis</name>
    <dbReference type="NCBI Taxonomy" id="454153"/>
    <lineage>
        <taxon>Bacteria</taxon>
        <taxon>Pseudomonadati</taxon>
        <taxon>Verrucomicrobiota</taxon>
        <taxon>Verrucomicrobiia</taxon>
        <taxon>Verrucomicrobiales</taxon>
        <taxon>Verrucomicrobiaceae</taxon>
        <taxon>Luteolibacter</taxon>
    </lineage>
</organism>
<name>A0A934VUL8_9BACT</name>
<evidence type="ECO:0000256" key="1">
    <source>
        <dbReference type="ARBA" id="ARBA00004743"/>
    </source>
</evidence>
<dbReference type="GO" id="GO:0043714">
    <property type="term" value="F:(R)-citramalate synthase activity"/>
    <property type="evidence" value="ECO:0007669"/>
    <property type="project" value="UniProtKB-UniRule"/>
</dbReference>
<evidence type="ECO:0000256" key="7">
    <source>
        <dbReference type="ARBA" id="ARBA00048263"/>
    </source>
</evidence>
<keyword evidence="4" id="KW-0412">Isoleucine biosynthesis</keyword>
<comment type="pathway">
    <text evidence="1">Amino-acid biosynthesis; L-isoleucine biosynthesis; 2-oxobutanoate from pyruvate: step 1/3.</text>
</comment>
<dbReference type="InterPro" id="IPR005675">
    <property type="entry name" value="Citramal_synthase"/>
</dbReference>
<dbReference type="GO" id="GO:0003852">
    <property type="term" value="F:2-isopropylmalate synthase activity"/>
    <property type="evidence" value="ECO:0007669"/>
    <property type="project" value="InterPro"/>
</dbReference>
<dbReference type="Pfam" id="PF00682">
    <property type="entry name" value="HMGL-like"/>
    <property type="match status" value="1"/>
</dbReference>
<keyword evidence="12" id="KW-1185">Reference proteome</keyword>
<dbReference type="InterPro" id="IPR054691">
    <property type="entry name" value="LeuA/HCS_post-cat"/>
</dbReference>
<evidence type="ECO:0000256" key="4">
    <source>
        <dbReference type="ARBA" id="ARBA00022624"/>
    </source>
</evidence>
<dbReference type="SUPFAM" id="SSF51569">
    <property type="entry name" value="Aldolase"/>
    <property type="match status" value="1"/>
</dbReference>
<dbReference type="InterPro" id="IPR000891">
    <property type="entry name" value="PYR_CT"/>
</dbReference>
<dbReference type="Gene3D" id="3.30.160.270">
    <property type="match status" value="1"/>
</dbReference>
<reference evidence="11" key="1">
    <citation type="submission" date="2021-01" db="EMBL/GenBank/DDBJ databases">
        <title>Modified the classification status of verrucomicrobia.</title>
        <authorList>
            <person name="Feng X."/>
        </authorList>
    </citation>
    <scope>NUCLEOTIDE SEQUENCE</scope>
    <source>
        <strain evidence="11">KCTC 22041</strain>
    </source>
</reference>